<sequence length="679" mass="76851">MDIVMAHGQDVDLDWSHPGPKELSIAAEFIQSEDQRNPNAPFALSANFDPNTGKFGSLTPYARLEKSLRSLLPEALGLEVPQKNTPEGWGTLCDKVLNAQNDYTTKQQSSWRRIWHGVGKASENVDVWVGWIPDEFGLAVVKTGLALVITLAGRSLEKRQKILMAFEAIQEAMASADPRKVSFQAHEDVVKASESLYKSILESIELLIDLTKEERSQWRRMVPKSEDQKKKTNVETVLQNLSEKTKGFERAISVARDHAIQRVQRAAHYTAMRTTLVHRDITENHKIVHDRIYSLQKTNSVLIETIKAESRKTTQQFAEMYEQNFKKVLAEADARADDATGYKAELDRLFRKEHSRRVKRGPVISPGDFWQLFAEWVLEEDGPDERYVPDDETSINHPVVDLEYVLTKRGNVKARTSSQAQTLLRHDRFLSWMNHANPDLILVNANIRSASQAKVSAMTILCADLVGCLVTARPEDVIIQFFCSLHADYDDDLFPGPAGLVRSLILQVFLRLISTKHLNLDFLYDRQMVEALRAHDLEAMCYTLHELLHGFPAGTRVFCIIDSVSMLDTFHSFRDLEVVMQCLRDIVDDRDLRAFFKVLVANNSTCSADFQSLPVFEERPDRIVNLSSGGLMPGGMSTGGMRRRISRSSSPSFSMADLGRMGGRPRSYHEYESDEGDSY</sequence>
<dbReference type="PANTHER" id="PTHR40619:SF3">
    <property type="entry name" value="FUNGAL STAND N-TERMINAL GOODBYE DOMAIN-CONTAINING PROTEIN"/>
    <property type="match status" value="1"/>
</dbReference>
<evidence type="ECO:0000256" key="1">
    <source>
        <dbReference type="SAM" id="MobiDB-lite"/>
    </source>
</evidence>
<keyword evidence="3" id="KW-1185">Reference proteome</keyword>
<name>A0A2P5HKR6_DIAHE</name>
<gene>
    <name evidence="2" type="ORF">DHEL01_v210756</name>
</gene>
<feature type="region of interest" description="Disordered" evidence="1">
    <location>
        <begin position="640"/>
        <end position="679"/>
    </location>
</feature>
<accession>A0A2P5HKR6</accession>
<protein>
    <submittedName>
        <fullName evidence="2">Uncharacterized protein</fullName>
    </submittedName>
</protein>
<dbReference type="OrthoDB" id="5419927at2759"/>
<dbReference type="InParanoid" id="A0A2P5HKR6"/>
<evidence type="ECO:0000313" key="3">
    <source>
        <dbReference type="Proteomes" id="UP000094444"/>
    </source>
</evidence>
<organism evidence="2 3">
    <name type="scientific">Diaporthe helianthi</name>
    <dbReference type="NCBI Taxonomy" id="158607"/>
    <lineage>
        <taxon>Eukaryota</taxon>
        <taxon>Fungi</taxon>
        <taxon>Dikarya</taxon>
        <taxon>Ascomycota</taxon>
        <taxon>Pezizomycotina</taxon>
        <taxon>Sordariomycetes</taxon>
        <taxon>Sordariomycetidae</taxon>
        <taxon>Diaporthales</taxon>
        <taxon>Diaporthaceae</taxon>
        <taxon>Diaporthe</taxon>
    </lineage>
</organism>
<dbReference type="EMBL" id="MAVT02001464">
    <property type="protein sequence ID" value="POS70850.1"/>
    <property type="molecule type" value="Genomic_DNA"/>
</dbReference>
<dbReference type="PANTHER" id="PTHR40619">
    <property type="entry name" value="FUNGAL STAND N-TERMINAL GOODBYE DOMAIN-CONTAINING PROTEIN"/>
    <property type="match status" value="1"/>
</dbReference>
<proteinExistence type="predicted"/>
<evidence type="ECO:0000313" key="2">
    <source>
        <dbReference type="EMBL" id="POS70850.1"/>
    </source>
</evidence>
<comment type="caution">
    <text evidence="2">The sequence shown here is derived from an EMBL/GenBank/DDBJ whole genome shotgun (WGS) entry which is preliminary data.</text>
</comment>
<dbReference type="Proteomes" id="UP000094444">
    <property type="component" value="Unassembled WGS sequence"/>
</dbReference>
<dbReference type="AlphaFoldDB" id="A0A2P5HKR6"/>
<reference evidence="2" key="1">
    <citation type="submission" date="2017-09" db="EMBL/GenBank/DDBJ databases">
        <title>Polyketide synthases of a Diaporthe helianthi virulent isolate.</title>
        <authorList>
            <person name="Baroncelli R."/>
        </authorList>
    </citation>
    <scope>NUCLEOTIDE SEQUENCE [LARGE SCALE GENOMIC DNA]</scope>
    <source>
        <strain evidence="2">7/96</strain>
    </source>
</reference>
<dbReference type="STRING" id="158607.A0A2P5HKR6"/>